<dbReference type="EMBL" id="JAHQXF010000001">
    <property type="protein sequence ID" value="MBV0923901.1"/>
    <property type="molecule type" value="Genomic_DNA"/>
</dbReference>
<dbReference type="GO" id="GO:0015833">
    <property type="term" value="P:peptide transport"/>
    <property type="evidence" value="ECO:0007669"/>
    <property type="project" value="TreeGrafter"/>
</dbReference>
<evidence type="ECO:0000259" key="2">
    <source>
        <dbReference type="Pfam" id="PF00496"/>
    </source>
</evidence>
<keyword evidence="4" id="KW-1185">Reference proteome</keyword>
<dbReference type="SUPFAM" id="SSF53850">
    <property type="entry name" value="Periplasmic binding protein-like II"/>
    <property type="match status" value="2"/>
</dbReference>
<dbReference type="PANTHER" id="PTHR30290:SF64">
    <property type="entry name" value="ABC TRANSPORTER PERIPLASMIC BINDING PROTEIN"/>
    <property type="match status" value="1"/>
</dbReference>
<dbReference type="CDD" id="cd00995">
    <property type="entry name" value="PBP2_NikA_DppA_OppA_like"/>
    <property type="match status" value="1"/>
</dbReference>
<sequence length="563" mass="62575">MTRLRTLANRQQPDPISLSVKCLPVDEDPYSIAIARQVAEWFGTAGIDTTVQPMTAEELYRQTLVNHEFDVFVGQYPSHTVRPDALYPLLHSRFSVEPGWQNPFGYTNLTVDDLLTEQRRTSGERRAEAVSEIQRHLVRECPFVVVGFPDVIRAASNERFTGWRSMAGLSPLHLLSLDRRDLSATTLRATTPDMRPTTNLNPLVASFRRSGSVTELIYDSLARRYRGDLHPWAAAEFEWTAENPPVVRATLREDQTWHDGEPLTADDVEFTYALLADTSLGSFDEPVPPLRFRGRASLVESATALDDRTVEIEFGECTPEVATRALTVPLLAEHVWEDRAARADVSGLNLGSATTEALVASAVPPVGSGPLEFESAAGRESLTLSRFEDHFLERPDQTQLPGPIAGGVPFEEFELRFVGSDASAVDLVANGEADFTSVGVGPDLVRTIGKQQHLTLAVDQTDSFYFLGFNARRTPLSNPRFRHLLSRLLDRKTVAESVFNDYVTPAVSPLAGTDWLPSDLAWDEDHPVTSFLGSGGSVNKLRAREAFRDAGYRYDERHRLLRV</sequence>
<dbReference type="Gene3D" id="3.40.190.10">
    <property type="entry name" value="Periplasmic binding protein-like II"/>
    <property type="match status" value="1"/>
</dbReference>
<name>A0A8J7YAY3_9EURY</name>
<dbReference type="Pfam" id="PF00496">
    <property type="entry name" value="SBP_bac_5"/>
    <property type="match status" value="1"/>
</dbReference>
<evidence type="ECO:0000256" key="1">
    <source>
        <dbReference type="ARBA" id="ARBA00022729"/>
    </source>
</evidence>
<keyword evidence="1" id="KW-0732">Signal</keyword>
<organism evidence="3 4">
    <name type="scientific">Haloarcula limicola</name>
    <dbReference type="NCBI Taxonomy" id="1429915"/>
    <lineage>
        <taxon>Archaea</taxon>
        <taxon>Methanobacteriati</taxon>
        <taxon>Methanobacteriota</taxon>
        <taxon>Stenosarchaea group</taxon>
        <taxon>Halobacteria</taxon>
        <taxon>Halobacteriales</taxon>
        <taxon>Haloarculaceae</taxon>
        <taxon>Haloarcula</taxon>
    </lineage>
</organism>
<comment type="caution">
    <text evidence="3">The sequence shown here is derived from an EMBL/GenBank/DDBJ whole genome shotgun (WGS) entry which is preliminary data.</text>
</comment>
<accession>A0A8J7YAY3</accession>
<reference evidence="3 4" key="1">
    <citation type="submission" date="2021-06" db="EMBL/GenBank/DDBJ databases">
        <title>New haloarchaea isolates fom saline soil.</title>
        <authorList>
            <person name="Duran-Viseras A."/>
            <person name="Sanchez-Porro C.S."/>
            <person name="Ventosa A."/>
        </authorList>
    </citation>
    <scope>NUCLEOTIDE SEQUENCE [LARGE SCALE GENOMIC DNA]</scope>
    <source>
        <strain evidence="3 4">JCM 183640</strain>
    </source>
</reference>
<dbReference type="OrthoDB" id="233597at2157"/>
<dbReference type="InterPro" id="IPR039424">
    <property type="entry name" value="SBP_5"/>
</dbReference>
<dbReference type="Proteomes" id="UP000766550">
    <property type="component" value="Unassembled WGS sequence"/>
</dbReference>
<proteinExistence type="predicted"/>
<evidence type="ECO:0000313" key="4">
    <source>
        <dbReference type="Proteomes" id="UP000766550"/>
    </source>
</evidence>
<protein>
    <submittedName>
        <fullName evidence="3">ABC transporter substrate-binding protein</fullName>
    </submittedName>
</protein>
<feature type="domain" description="Solute-binding protein family 5" evidence="2">
    <location>
        <begin position="229"/>
        <end position="553"/>
    </location>
</feature>
<dbReference type="InterPro" id="IPR000914">
    <property type="entry name" value="SBP_5_dom"/>
</dbReference>
<evidence type="ECO:0000313" key="3">
    <source>
        <dbReference type="EMBL" id="MBV0923901.1"/>
    </source>
</evidence>
<dbReference type="PANTHER" id="PTHR30290">
    <property type="entry name" value="PERIPLASMIC BINDING COMPONENT OF ABC TRANSPORTER"/>
    <property type="match status" value="1"/>
</dbReference>
<dbReference type="GO" id="GO:1904680">
    <property type="term" value="F:peptide transmembrane transporter activity"/>
    <property type="evidence" value="ECO:0007669"/>
    <property type="project" value="TreeGrafter"/>
</dbReference>
<dbReference type="Gene3D" id="3.10.105.10">
    <property type="entry name" value="Dipeptide-binding Protein, Domain 3"/>
    <property type="match status" value="2"/>
</dbReference>
<gene>
    <name evidence="3" type="ORF">KTS45_06760</name>
</gene>
<dbReference type="AlphaFoldDB" id="A0A8J7YAY3"/>